<sequence>EFEATRSGEGYVGLFIRMLGLDNDPLDREQAVDALWKYSLGGKKCIDEIMKSRGSVFLTIANSDLLVLLIKLLDDEEMKVKEAAGSVLANLALSDANHKIMFEAGVIPPLAKFLRTDTEASKVIRKEAKSALLELAKDDYYKILLIEEGLVVVPLVGAAAYKSFKPSLHSWPSLPDGSELNVKQPLKGPSRFGASELLVGLHVEDDKNAKLEEAKKNAIVGRTQQQFLARIGAIELEDESSNKTGNQKFTILPWVDGVARLVLILELEDESAIAKAAEAIADASVSEHMRTSFMEAGAVKNLVRLIDYDSEPVRLGVLRALERLSVSNDVCQRIEAEGVLSPLIRSLKNSNASGSSSHMILNILGRILDPSKEMKSKFFDAPVNGSKKGWNEARTSNSNSTSRQKIVSLDVESALDSLFRHKFLNGKEDLEAEIDFQEIELLEMEEVGLAVSAASRLLTRLLDSEHLQKTINSSRLTNSLRKILTSKIPLQNKDWVAACLVKLSSLSGPSDIGSENPINTEVLLYETIPRLIEQIKDSYSPKDRETAVLELNRIISEGVVDSTRAVAAQGGIFPLVKLIEEGNDRVVEAGLAILYNLSMDVENHPAIVAAGAVPTLRRIVLSERPQWVRALRLLRTLPT</sequence>
<gene>
    <name evidence="3" type="ORF">M8C21_030433</name>
</gene>
<feature type="repeat" description="ARM" evidence="2">
    <location>
        <begin position="64"/>
        <end position="106"/>
    </location>
</feature>
<evidence type="ECO:0000256" key="1">
    <source>
        <dbReference type="ARBA" id="ARBA00022737"/>
    </source>
</evidence>
<keyword evidence="4" id="KW-1185">Reference proteome</keyword>
<dbReference type="PANTHER" id="PTHR47451">
    <property type="entry name" value="ARM REPEAT SUPERFAMILY PROTEIN"/>
    <property type="match status" value="1"/>
</dbReference>
<feature type="non-terminal residue" evidence="3">
    <location>
        <position position="1"/>
    </location>
</feature>
<reference evidence="3" key="1">
    <citation type="submission" date="2022-06" db="EMBL/GenBank/DDBJ databases">
        <title>Uncovering the hologenomic basis of an extraordinary plant invasion.</title>
        <authorList>
            <person name="Bieker V.C."/>
            <person name="Martin M.D."/>
            <person name="Gilbert T."/>
            <person name="Hodgins K."/>
            <person name="Battlay P."/>
            <person name="Petersen B."/>
            <person name="Wilson J."/>
        </authorList>
    </citation>
    <scope>NUCLEOTIDE SEQUENCE</scope>
    <source>
        <strain evidence="3">AA19_3_7</strain>
        <tissue evidence="3">Leaf</tissue>
    </source>
</reference>
<dbReference type="AlphaFoldDB" id="A0AAD5GGT5"/>
<dbReference type="SUPFAM" id="SSF48371">
    <property type="entry name" value="ARM repeat"/>
    <property type="match status" value="2"/>
</dbReference>
<dbReference type="InterPro" id="IPR000225">
    <property type="entry name" value="Armadillo"/>
</dbReference>
<dbReference type="InterPro" id="IPR011989">
    <property type="entry name" value="ARM-like"/>
</dbReference>
<dbReference type="PROSITE" id="PS50176">
    <property type="entry name" value="ARM_REPEAT"/>
    <property type="match status" value="2"/>
</dbReference>
<evidence type="ECO:0000256" key="2">
    <source>
        <dbReference type="PROSITE-ProRule" id="PRU00259"/>
    </source>
</evidence>
<proteinExistence type="predicted"/>
<dbReference type="Gene3D" id="1.25.10.10">
    <property type="entry name" value="Leucine-rich Repeat Variant"/>
    <property type="match status" value="3"/>
</dbReference>
<organism evidence="3 4">
    <name type="scientific">Ambrosia artemisiifolia</name>
    <name type="common">Common ragweed</name>
    <dbReference type="NCBI Taxonomy" id="4212"/>
    <lineage>
        <taxon>Eukaryota</taxon>
        <taxon>Viridiplantae</taxon>
        <taxon>Streptophyta</taxon>
        <taxon>Embryophyta</taxon>
        <taxon>Tracheophyta</taxon>
        <taxon>Spermatophyta</taxon>
        <taxon>Magnoliopsida</taxon>
        <taxon>eudicotyledons</taxon>
        <taxon>Gunneridae</taxon>
        <taxon>Pentapetalae</taxon>
        <taxon>asterids</taxon>
        <taxon>campanulids</taxon>
        <taxon>Asterales</taxon>
        <taxon>Asteraceae</taxon>
        <taxon>Asteroideae</taxon>
        <taxon>Heliantheae alliance</taxon>
        <taxon>Heliantheae</taxon>
        <taxon>Ambrosia</taxon>
    </lineage>
</organism>
<dbReference type="Proteomes" id="UP001206925">
    <property type="component" value="Unassembled WGS sequence"/>
</dbReference>
<dbReference type="InterPro" id="IPR016024">
    <property type="entry name" value="ARM-type_fold"/>
</dbReference>
<dbReference type="SMART" id="SM00185">
    <property type="entry name" value="ARM"/>
    <property type="match status" value="6"/>
</dbReference>
<evidence type="ECO:0000313" key="4">
    <source>
        <dbReference type="Proteomes" id="UP001206925"/>
    </source>
</evidence>
<accession>A0AAD5GGT5</accession>
<comment type="caution">
    <text evidence="3">The sequence shown here is derived from an EMBL/GenBank/DDBJ whole genome shotgun (WGS) entry which is preliminary data.</text>
</comment>
<feature type="repeat" description="ARM" evidence="2">
    <location>
        <begin position="570"/>
        <end position="612"/>
    </location>
</feature>
<dbReference type="EMBL" id="JAMZMK010008631">
    <property type="protein sequence ID" value="KAI7739348.1"/>
    <property type="molecule type" value="Genomic_DNA"/>
</dbReference>
<evidence type="ECO:0000313" key="3">
    <source>
        <dbReference type="EMBL" id="KAI7739348.1"/>
    </source>
</evidence>
<evidence type="ECO:0008006" key="5">
    <source>
        <dbReference type="Google" id="ProtNLM"/>
    </source>
</evidence>
<keyword evidence="1" id="KW-0677">Repeat</keyword>
<protein>
    <recommendedName>
        <fullName evidence="5">ARM repeat superfamily protein</fullName>
    </recommendedName>
</protein>
<name>A0AAD5GGT5_AMBAR</name>
<dbReference type="PANTHER" id="PTHR47451:SF1">
    <property type="entry name" value="ARM REPEAT SUPERFAMILY PROTEIN"/>
    <property type="match status" value="1"/>
</dbReference>